<dbReference type="AlphaFoldDB" id="A0A3M0BSY1"/>
<proteinExistence type="predicted"/>
<accession>A0A3M0BSY1</accession>
<keyword evidence="2" id="KW-1185">Reference proteome</keyword>
<organism evidence="1 2">
    <name type="scientific">Hydrogenothermus marinus</name>
    <dbReference type="NCBI Taxonomy" id="133270"/>
    <lineage>
        <taxon>Bacteria</taxon>
        <taxon>Pseudomonadati</taxon>
        <taxon>Aquificota</taxon>
        <taxon>Aquificia</taxon>
        <taxon>Aquificales</taxon>
        <taxon>Hydrogenothermaceae</taxon>
        <taxon>Hydrogenothermus</taxon>
    </lineage>
</organism>
<comment type="caution">
    <text evidence="1">The sequence shown here is derived from an EMBL/GenBank/DDBJ whole genome shotgun (WGS) entry which is preliminary data.</text>
</comment>
<dbReference type="CDD" id="cd22923">
    <property type="entry name" value="HFD_Aq328-like_rpt2"/>
    <property type="match status" value="1"/>
</dbReference>
<dbReference type="InterPro" id="IPR009072">
    <property type="entry name" value="Histone-fold"/>
</dbReference>
<dbReference type="Gene3D" id="1.10.20.10">
    <property type="entry name" value="Histone, subunit A"/>
    <property type="match status" value="1"/>
</dbReference>
<dbReference type="EMBL" id="REFO01000010">
    <property type="protein sequence ID" value="RMA97615.1"/>
    <property type="molecule type" value="Genomic_DNA"/>
</dbReference>
<gene>
    <name evidence="1" type="ORF">CLV39_0235</name>
</gene>
<reference evidence="1 2" key="1">
    <citation type="submission" date="2018-10" db="EMBL/GenBank/DDBJ databases">
        <title>Genomic Encyclopedia of Archaeal and Bacterial Type Strains, Phase II (KMG-II): from individual species to whole genera.</title>
        <authorList>
            <person name="Goeker M."/>
        </authorList>
    </citation>
    <scope>NUCLEOTIDE SEQUENCE [LARGE SCALE GENOMIC DNA]</scope>
    <source>
        <strain evidence="1 2">VM1</strain>
    </source>
</reference>
<protein>
    <submittedName>
        <fullName evidence="1">Uncharacterized protein DUF1931</fullName>
    </submittedName>
</protein>
<dbReference type="GO" id="GO:0046982">
    <property type="term" value="F:protein heterodimerization activity"/>
    <property type="evidence" value="ECO:0007669"/>
    <property type="project" value="InterPro"/>
</dbReference>
<name>A0A3M0BSY1_9AQUI</name>
<evidence type="ECO:0000313" key="1">
    <source>
        <dbReference type="EMBL" id="RMA97615.1"/>
    </source>
</evidence>
<dbReference type="Proteomes" id="UP000280842">
    <property type="component" value="Unassembled WGS sequence"/>
</dbReference>
<dbReference type="InterPro" id="IPR015207">
    <property type="entry name" value="DUF1931"/>
</dbReference>
<sequence>MAITGVHKIEEIFKKSASLRLDKDKIKEVNDLISQKLYDLLIVAEENAGYNARDVIWLSDVPLTKAMKESMRKFKELEEELELQPILDHLATLPPLKYELEVELEKKLPEIAGTLIYILAMILKEISQDRKVSAEDLEKAKTIYNLTI</sequence>
<dbReference type="SUPFAM" id="SSF47113">
    <property type="entry name" value="Histone-fold"/>
    <property type="match status" value="1"/>
</dbReference>
<dbReference type="OrthoDB" id="14134at2"/>
<evidence type="ECO:0000313" key="2">
    <source>
        <dbReference type="Proteomes" id="UP000280842"/>
    </source>
</evidence>
<dbReference type="Pfam" id="PF09123">
    <property type="entry name" value="DUF1931"/>
    <property type="match status" value="1"/>
</dbReference>
<dbReference type="RefSeq" id="WP_121922393.1">
    <property type="nucleotide sequence ID" value="NZ_REFO01000010.1"/>
</dbReference>